<dbReference type="AlphaFoldDB" id="A0A9P1FTA4"/>
<organism evidence="2">
    <name type="scientific">Cladocopium goreaui</name>
    <dbReference type="NCBI Taxonomy" id="2562237"/>
    <lineage>
        <taxon>Eukaryota</taxon>
        <taxon>Sar</taxon>
        <taxon>Alveolata</taxon>
        <taxon>Dinophyceae</taxon>
        <taxon>Suessiales</taxon>
        <taxon>Symbiodiniaceae</taxon>
        <taxon>Cladocopium</taxon>
    </lineage>
</organism>
<keyword evidence="5" id="KW-1185">Reference proteome</keyword>
<feature type="compositionally biased region" description="Polar residues" evidence="1">
    <location>
        <begin position="91"/>
        <end position="109"/>
    </location>
</feature>
<dbReference type="Proteomes" id="UP001152797">
    <property type="component" value="Unassembled WGS sequence"/>
</dbReference>
<reference evidence="3" key="2">
    <citation type="submission" date="2024-04" db="EMBL/GenBank/DDBJ databases">
        <authorList>
            <person name="Chen Y."/>
            <person name="Shah S."/>
            <person name="Dougan E. K."/>
            <person name="Thang M."/>
            <person name="Chan C."/>
        </authorList>
    </citation>
    <scope>NUCLEOTIDE SEQUENCE [LARGE SCALE GENOMIC DNA]</scope>
</reference>
<dbReference type="OrthoDB" id="421940at2759"/>
<feature type="compositionally biased region" description="Low complexity" evidence="1">
    <location>
        <begin position="196"/>
        <end position="207"/>
    </location>
</feature>
<feature type="compositionally biased region" description="Basic and acidic residues" evidence="1">
    <location>
        <begin position="175"/>
        <end position="186"/>
    </location>
</feature>
<feature type="region of interest" description="Disordered" evidence="1">
    <location>
        <begin position="278"/>
        <end position="314"/>
    </location>
</feature>
<evidence type="ECO:0000313" key="2">
    <source>
        <dbReference type="EMBL" id="CAI3987573.1"/>
    </source>
</evidence>
<proteinExistence type="predicted"/>
<dbReference type="EMBL" id="CAMXCT020001180">
    <property type="protein sequence ID" value="CAL1140948.1"/>
    <property type="molecule type" value="Genomic_DNA"/>
</dbReference>
<feature type="region of interest" description="Disordered" evidence="1">
    <location>
        <begin position="672"/>
        <end position="712"/>
    </location>
</feature>
<evidence type="ECO:0000313" key="5">
    <source>
        <dbReference type="Proteomes" id="UP001152797"/>
    </source>
</evidence>
<dbReference type="EMBL" id="CAMXCT010001180">
    <property type="protein sequence ID" value="CAI3987573.1"/>
    <property type="molecule type" value="Genomic_DNA"/>
</dbReference>
<feature type="compositionally biased region" description="Polar residues" evidence="1">
    <location>
        <begin position="700"/>
        <end position="712"/>
    </location>
</feature>
<protein>
    <submittedName>
        <fullName evidence="4">Glutathione S-transferase 1</fullName>
    </submittedName>
</protein>
<evidence type="ECO:0000256" key="1">
    <source>
        <dbReference type="SAM" id="MobiDB-lite"/>
    </source>
</evidence>
<reference evidence="2" key="1">
    <citation type="submission" date="2022-10" db="EMBL/GenBank/DDBJ databases">
        <authorList>
            <person name="Chen Y."/>
            <person name="Dougan E. K."/>
            <person name="Chan C."/>
            <person name="Rhodes N."/>
            <person name="Thang M."/>
        </authorList>
    </citation>
    <scope>NUCLEOTIDE SEQUENCE</scope>
</reference>
<feature type="region of interest" description="Disordered" evidence="1">
    <location>
        <begin position="91"/>
        <end position="228"/>
    </location>
</feature>
<sequence length="712" mass="77496">MAAELEANLLRALEMGVQKAASVFEKSADAQIIPRGQYVSEGEAANLSSLTSWGLSLHVGFHSHIEIISHLLHLCVQMALFPRPEQTETSVQANSRSVFSSHQGVQVGSNGRPRDRAVQHPSRNYQVPGWRPVVDASTETRPKGGPPAWRRSIKDSQIKRPRNAIVRIGGGWHVLRNDPEPSEKTESAAGTALAVRTSSPASSPSRSRSPDPERHPFAHGAPSRDTPIERFTFGAYASGSSFGHTYASKDPEKVAREVDRGKLRHYGLFRVLKPREPLDSPTLALSNGSNGGGTPRSLRTPSPSPRRRAESSELVDVEEVDEDEEEIPGITVFAPNAMQVPTCGAQMRYQCLAPVAAIVLHTNAGYNFGSSKCPCVGFSGLEGSTTVQLNATVSTEYPANFAAYCEAWDNGRNNVSCQEGQTPGKDQGWCAEAWCYVDPCNCELDEPATKVPEEGGYMPHASYQGRGMWYSYKTCGGKDYWMTPEKKKELQAVPKNCSKKVDEKKWGSEKCRCIGYNGAPGQTNVSINGAEVPYPAEAGASCEAWDAKNHPDCLGDKPAAWCKMSWCYVDPCECQLEVPPKTSSYLPKARGNGKPIYFSYAACGAEDEYTKGNEEACVNQDVESNCTKLEKCAWTGKQCLGKELVEVCSSASSLGLLGLLGAVAQLMAMHTRPVRPRARPSSAPRDFQRGSPMEPGQLPQRPSSASSIQRRY</sequence>
<name>A0A9P1FTA4_9DINO</name>
<evidence type="ECO:0000313" key="4">
    <source>
        <dbReference type="EMBL" id="CAL4774885.1"/>
    </source>
</evidence>
<accession>A0A9P1FTA4</accession>
<dbReference type="EMBL" id="CAMXCT030001180">
    <property type="protein sequence ID" value="CAL4774885.1"/>
    <property type="molecule type" value="Genomic_DNA"/>
</dbReference>
<gene>
    <name evidence="2" type="ORF">C1SCF055_LOCUS14832</name>
</gene>
<comment type="caution">
    <text evidence="2">The sequence shown here is derived from an EMBL/GenBank/DDBJ whole genome shotgun (WGS) entry which is preliminary data.</text>
</comment>
<evidence type="ECO:0000313" key="3">
    <source>
        <dbReference type="EMBL" id="CAL1140948.1"/>
    </source>
</evidence>